<evidence type="ECO:0000256" key="4">
    <source>
        <dbReference type="ARBA" id="ARBA00023015"/>
    </source>
</evidence>
<dbReference type="OrthoDB" id="6017at2759"/>
<dbReference type="SMART" id="SM00297">
    <property type="entry name" value="BROMO"/>
    <property type="match status" value="2"/>
</dbReference>
<evidence type="ECO:0000256" key="9">
    <source>
        <dbReference type="SAM" id="MobiDB-lite"/>
    </source>
</evidence>
<evidence type="ECO:0000256" key="3">
    <source>
        <dbReference type="ARBA" id="ARBA00022853"/>
    </source>
</evidence>
<dbReference type="GO" id="GO:0006338">
    <property type="term" value="P:chromatin remodeling"/>
    <property type="evidence" value="ECO:0007669"/>
    <property type="project" value="InterPro"/>
</dbReference>
<proteinExistence type="predicted"/>
<evidence type="ECO:0000256" key="8">
    <source>
        <dbReference type="PROSITE-ProRule" id="PRU00035"/>
    </source>
</evidence>
<feature type="region of interest" description="Disordered" evidence="9">
    <location>
        <begin position="1"/>
        <end position="45"/>
    </location>
</feature>
<evidence type="ECO:0000256" key="6">
    <source>
        <dbReference type="ARBA" id="ARBA00023163"/>
    </source>
</evidence>
<dbReference type="PANTHER" id="PTHR16062:SF19">
    <property type="entry name" value="PROTEIN POLYBROMO-1"/>
    <property type="match status" value="1"/>
</dbReference>
<dbReference type="AlphaFoldDB" id="A0A165MIG4"/>
<comment type="subcellular location">
    <subcellularLocation>
        <location evidence="1">Nucleus</location>
    </subcellularLocation>
</comment>
<dbReference type="GO" id="GO:0016586">
    <property type="term" value="C:RSC-type complex"/>
    <property type="evidence" value="ECO:0007669"/>
    <property type="project" value="InterPro"/>
</dbReference>
<organism evidence="11 12">
    <name type="scientific">Exidia glandulosa HHB12029</name>
    <dbReference type="NCBI Taxonomy" id="1314781"/>
    <lineage>
        <taxon>Eukaryota</taxon>
        <taxon>Fungi</taxon>
        <taxon>Dikarya</taxon>
        <taxon>Basidiomycota</taxon>
        <taxon>Agaricomycotina</taxon>
        <taxon>Agaricomycetes</taxon>
        <taxon>Auriculariales</taxon>
        <taxon>Exidiaceae</taxon>
        <taxon>Exidia</taxon>
    </lineage>
</organism>
<feature type="domain" description="Bromo" evidence="10">
    <location>
        <begin position="66"/>
        <end position="136"/>
    </location>
</feature>
<dbReference type="PANTHER" id="PTHR16062">
    <property type="entry name" value="SWI/SNF-RELATED"/>
    <property type="match status" value="1"/>
</dbReference>
<dbReference type="InterPro" id="IPR001487">
    <property type="entry name" value="Bromodomain"/>
</dbReference>
<dbReference type="GO" id="GO:0006368">
    <property type="term" value="P:transcription elongation by RNA polymerase II"/>
    <property type="evidence" value="ECO:0007669"/>
    <property type="project" value="TreeGrafter"/>
</dbReference>
<dbReference type="InterPro" id="IPR037382">
    <property type="entry name" value="Rsc/polybromo"/>
</dbReference>
<feature type="region of interest" description="Disordered" evidence="9">
    <location>
        <begin position="428"/>
        <end position="455"/>
    </location>
</feature>
<feature type="compositionally biased region" description="Acidic residues" evidence="9">
    <location>
        <begin position="28"/>
        <end position="44"/>
    </location>
</feature>
<feature type="domain" description="Bromo" evidence="10">
    <location>
        <begin position="192"/>
        <end position="262"/>
    </location>
</feature>
<accession>A0A165MIG4</accession>
<dbReference type="PRINTS" id="PR00503">
    <property type="entry name" value="BROMODOMAIN"/>
</dbReference>
<keyword evidence="7" id="KW-0539">Nucleus</keyword>
<sequence length="595" mass="65852">MKRAHDSFGDAAEERRAKRQRAASYSDSDPDDSAQDGQDADDDLETVRVQGMKLYDAARLAVDKATQRPIAPDFMKVPPKKTYPDYYEIIKQPIALDDIKNFLDRRAFKSLEMVKAQFDLCFKNARKYNQKDSQIWRDAKALQKTVNNEYKKIQGIDQDDESDDDGKKEKKKNIARTMKNRLNKLTARTDDSGRILSAEFMDLPPRKIYPYYYREIQSPICFNGIAKRVKEKYYKTMEAFAADVNLVFDNAKQFNAEQSQIYEDADILQEYFRLLMGADAPQSSAADTKIKLNLKLPVAPATAAPAKDTTTTKAPKAAKPAKEETLPSSLTLRVPTKDKPAPPPLRKTETPSLPVAPATAARPPSPKLPVAPNVVTKPKPAGTPVAATRPRATHAPVSHPLPVPVPVPIHAPPPPPPVARVPYYPMHHLPGPSPATPASKPAAAPTPQQQQQKTPQVVYKYETPDPPAEARHPIAAAVVQTVGGAGRTWKLGAREGVRTWSVRLGRAEKTVRLAKLRFMDIDESDESEDEDGHETVVKLNGKPVEMPAADEDDAMNDTGTGNGSIGWEKELVQGMNVLEFGAKGGEVWKMYLDRP</sequence>
<dbReference type="Pfam" id="PF00439">
    <property type="entry name" value="Bromodomain"/>
    <property type="match status" value="2"/>
</dbReference>
<keyword evidence="2" id="KW-0677">Repeat</keyword>
<feature type="compositionally biased region" description="Basic and acidic residues" evidence="9">
    <location>
        <begin position="1"/>
        <end position="16"/>
    </location>
</feature>
<evidence type="ECO:0000256" key="5">
    <source>
        <dbReference type="ARBA" id="ARBA00023117"/>
    </source>
</evidence>
<dbReference type="GO" id="GO:0003682">
    <property type="term" value="F:chromatin binding"/>
    <property type="evidence" value="ECO:0007669"/>
    <property type="project" value="TreeGrafter"/>
</dbReference>
<evidence type="ECO:0000256" key="2">
    <source>
        <dbReference type="ARBA" id="ARBA00022737"/>
    </source>
</evidence>
<dbReference type="Gene3D" id="1.20.920.10">
    <property type="entry name" value="Bromodomain-like"/>
    <property type="match status" value="2"/>
</dbReference>
<dbReference type="PROSITE" id="PS50014">
    <property type="entry name" value="BROMODOMAIN_2"/>
    <property type="match status" value="2"/>
</dbReference>
<dbReference type="SUPFAM" id="SSF47370">
    <property type="entry name" value="Bromodomain"/>
    <property type="match status" value="2"/>
</dbReference>
<feature type="compositionally biased region" description="Low complexity" evidence="9">
    <location>
        <begin position="301"/>
        <end position="318"/>
    </location>
</feature>
<name>A0A165MIG4_EXIGL</name>
<keyword evidence="4" id="KW-0805">Transcription regulation</keyword>
<evidence type="ECO:0000256" key="7">
    <source>
        <dbReference type="ARBA" id="ARBA00023242"/>
    </source>
</evidence>
<gene>
    <name evidence="11" type="ORF">EXIGLDRAFT_252462</name>
</gene>
<dbReference type="InterPro" id="IPR036427">
    <property type="entry name" value="Bromodomain-like_sf"/>
</dbReference>
<keyword evidence="6" id="KW-0804">Transcription</keyword>
<dbReference type="InParanoid" id="A0A165MIG4"/>
<keyword evidence="5 8" id="KW-0103">Bromodomain</keyword>
<evidence type="ECO:0000256" key="1">
    <source>
        <dbReference type="ARBA" id="ARBA00004123"/>
    </source>
</evidence>
<dbReference type="Proteomes" id="UP000077266">
    <property type="component" value="Unassembled WGS sequence"/>
</dbReference>
<evidence type="ECO:0000313" key="11">
    <source>
        <dbReference type="EMBL" id="KZV99312.1"/>
    </source>
</evidence>
<dbReference type="STRING" id="1314781.A0A165MIG4"/>
<dbReference type="EMBL" id="KV425911">
    <property type="protein sequence ID" value="KZV99312.1"/>
    <property type="molecule type" value="Genomic_DNA"/>
</dbReference>
<evidence type="ECO:0000313" key="12">
    <source>
        <dbReference type="Proteomes" id="UP000077266"/>
    </source>
</evidence>
<keyword evidence="12" id="KW-1185">Reference proteome</keyword>
<protein>
    <submittedName>
        <fullName evidence="11">Bromodomain-containing protein</fullName>
    </submittedName>
</protein>
<keyword evidence="3" id="KW-0156">Chromatin regulator</keyword>
<evidence type="ECO:0000259" key="10">
    <source>
        <dbReference type="PROSITE" id="PS50014"/>
    </source>
</evidence>
<feature type="compositionally biased region" description="Low complexity" evidence="9">
    <location>
        <begin position="436"/>
        <end position="455"/>
    </location>
</feature>
<feature type="region of interest" description="Disordered" evidence="9">
    <location>
        <begin position="301"/>
        <end position="399"/>
    </location>
</feature>
<reference evidence="11 12" key="1">
    <citation type="journal article" date="2016" name="Mol. Biol. Evol.">
        <title>Comparative Genomics of Early-Diverging Mushroom-Forming Fungi Provides Insights into the Origins of Lignocellulose Decay Capabilities.</title>
        <authorList>
            <person name="Nagy L.G."/>
            <person name="Riley R."/>
            <person name="Tritt A."/>
            <person name="Adam C."/>
            <person name="Daum C."/>
            <person name="Floudas D."/>
            <person name="Sun H."/>
            <person name="Yadav J.S."/>
            <person name="Pangilinan J."/>
            <person name="Larsson K.H."/>
            <person name="Matsuura K."/>
            <person name="Barry K."/>
            <person name="Labutti K."/>
            <person name="Kuo R."/>
            <person name="Ohm R.A."/>
            <person name="Bhattacharya S.S."/>
            <person name="Shirouzu T."/>
            <person name="Yoshinaga Y."/>
            <person name="Martin F.M."/>
            <person name="Grigoriev I.V."/>
            <person name="Hibbett D.S."/>
        </authorList>
    </citation>
    <scope>NUCLEOTIDE SEQUENCE [LARGE SCALE GENOMIC DNA]</scope>
    <source>
        <strain evidence="11 12">HHB12029</strain>
    </source>
</reference>